<evidence type="ECO:0000313" key="2">
    <source>
        <dbReference type="EMBL" id="KAK4452028.1"/>
    </source>
</evidence>
<name>A0AAV9GUR9_9PEZI</name>
<evidence type="ECO:0000313" key="3">
    <source>
        <dbReference type="Proteomes" id="UP001321760"/>
    </source>
</evidence>
<reference evidence="2" key="2">
    <citation type="submission" date="2023-05" db="EMBL/GenBank/DDBJ databases">
        <authorList>
            <consortium name="Lawrence Berkeley National Laboratory"/>
            <person name="Steindorff A."/>
            <person name="Hensen N."/>
            <person name="Bonometti L."/>
            <person name="Westerberg I."/>
            <person name="Brannstrom I.O."/>
            <person name="Guillou S."/>
            <person name="Cros-Aarteil S."/>
            <person name="Calhoun S."/>
            <person name="Haridas S."/>
            <person name="Kuo A."/>
            <person name="Mondo S."/>
            <person name="Pangilinan J."/>
            <person name="Riley R."/>
            <person name="Labutti K."/>
            <person name="Andreopoulos B."/>
            <person name="Lipzen A."/>
            <person name="Chen C."/>
            <person name="Yanf M."/>
            <person name="Daum C."/>
            <person name="Ng V."/>
            <person name="Clum A."/>
            <person name="Ohm R."/>
            <person name="Martin F."/>
            <person name="Silar P."/>
            <person name="Natvig D."/>
            <person name="Lalanne C."/>
            <person name="Gautier V."/>
            <person name="Ament-Velasquez S.L."/>
            <person name="Kruys A."/>
            <person name="Hutchinson M.I."/>
            <person name="Powell A.J."/>
            <person name="Barry K."/>
            <person name="Miller A.N."/>
            <person name="Grigoriev I.V."/>
            <person name="Debuchy R."/>
            <person name="Gladieux P."/>
            <person name="Thoren M.H."/>
            <person name="Johannesson H."/>
        </authorList>
    </citation>
    <scope>NUCLEOTIDE SEQUENCE</scope>
    <source>
        <strain evidence="2">PSN243</strain>
    </source>
</reference>
<evidence type="ECO:0000256" key="1">
    <source>
        <dbReference type="SAM" id="MobiDB-lite"/>
    </source>
</evidence>
<gene>
    <name evidence="2" type="ORF">QBC34DRAFT_456974</name>
</gene>
<reference evidence="2" key="1">
    <citation type="journal article" date="2023" name="Mol. Phylogenet. Evol.">
        <title>Genome-scale phylogeny and comparative genomics of the fungal order Sordariales.</title>
        <authorList>
            <person name="Hensen N."/>
            <person name="Bonometti L."/>
            <person name="Westerberg I."/>
            <person name="Brannstrom I.O."/>
            <person name="Guillou S."/>
            <person name="Cros-Aarteil S."/>
            <person name="Calhoun S."/>
            <person name="Haridas S."/>
            <person name="Kuo A."/>
            <person name="Mondo S."/>
            <person name="Pangilinan J."/>
            <person name="Riley R."/>
            <person name="LaButti K."/>
            <person name="Andreopoulos B."/>
            <person name="Lipzen A."/>
            <person name="Chen C."/>
            <person name="Yan M."/>
            <person name="Daum C."/>
            <person name="Ng V."/>
            <person name="Clum A."/>
            <person name="Steindorff A."/>
            <person name="Ohm R.A."/>
            <person name="Martin F."/>
            <person name="Silar P."/>
            <person name="Natvig D.O."/>
            <person name="Lalanne C."/>
            <person name="Gautier V."/>
            <person name="Ament-Velasquez S.L."/>
            <person name="Kruys A."/>
            <person name="Hutchinson M.I."/>
            <person name="Powell A.J."/>
            <person name="Barry K."/>
            <person name="Miller A.N."/>
            <person name="Grigoriev I.V."/>
            <person name="Debuchy R."/>
            <person name="Gladieux P."/>
            <person name="Hiltunen Thoren M."/>
            <person name="Johannesson H."/>
        </authorList>
    </citation>
    <scope>NUCLEOTIDE SEQUENCE</scope>
    <source>
        <strain evidence="2">PSN243</strain>
    </source>
</reference>
<comment type="caution">
    <text evidence="2">The sequence shown here is derived from an EMBL/GenBank/DDBJ whole genome shotgun (WGS) entry which is preliminary data.</text>
</comment>
<protein>
    <submittedName>
        <fullName evidence="2">Uncharacterized protein</fullName>
    </submittedName>
</protein>
<organism evidence="2 3">
    <name type="scientific">Podospora aff. communis PSN243</name>
    <dbReference type="NCBI Taxonomy" id="3040156"/>
    <lineage>
        <taxon>Eukaryota</taxon>
        <taxon>Fungi</taxon>
        <taxon>Dikarya</taxon>
        <taxon>Ascomycota</taxon>
        <taxon>Pezizomycotina</taxon>
        <taxon>Sordariomycetes</taxon>
        <taxon>Sordariomycetidae</taxon>
        <taxon>Sordariales</taxon>
        <taxon>Podosporaceae</taxon>
        <taxon>Podospora</taxon>
    </lineage>
</organism>
<sequence>MASSLSAERKAILITMMLRPVLQGGMGTASEEAAIKELQTAETEVCDSLFQTGRSPDQVDAELVDLLVCKKIYVCCGRFNDVDFPWANALKDLASSDDFADTKSGSYWAQYVKTKELIEERKARAAEAVDAIVKMWPGKAYPVRKVEESPAVTPPAATPSPAAQDVAARKVKAEAVSPMVAVNMRDLPEVKAKLERLLAAGPVLTPRRPSPTRKFQRELRPVTWQPPVFNRKRAAQTPPPPPRSPSPRPLSWDDFRRRIEAKDAKEREKRARKE</sequence>
<proteinExistence type="predicted"/>
<dbReference type="EMBL" id="MU865925">
    <property type="protein sequence ID" value="KAK4452028.1"/>
    <property type="molecule type" value="Genomic_DNA"/>
</dbReference>
<feature type="compositionally biased region" description="Basic and acidic residues" evidence="1">
    <location>
        <begin position="251"/>
        <end position="274"/>
    </location>
</feature>
<feature type="region of interest" description="Disordered" evidence="1">
    <location>
        <begin position="203"/>
        <end position="274"/>
    </location>
</feature>
<dbReference type="Proteomes" id="UP001321760">
    <property type="component" value="Unassembled WGS sequence"/>
</dbReference>
<keyword evidence="3" id="KW-1185">Reference proteome</keyword>
<accession>A0AAV9GUR9</accession>
<feature type="compositionally biased region" description="Pro residues" evidence="1">
    <location>
        <begin position="237"/>
        <end position="248"/>
    </location>
</feature>
<dbReference type="AlphaFoldDB" id="A0AAV9GUR9"/>